<dbReference type="Proteomes" id="UP000242972">
    <property type="component" value="Unassembled WGS sequence"/>
</dbReference>
<proteinExistence type="predicted"/>
<dbReference type="Gene3D" id="1.10.10.60">
    <property type="entry name" value="Homeodomain-like"/>
    <property type="match status" value="1"/>
</dbReference>
<dbReference type="InterPro" id="IPR009057">
    <property type="entry name" value="Homeodomain-like_sf"/>
</dbReference>
<name>A0A2T2XEH6_9FIRM</name>
<dbReference type="AlphaFoldDB" id="A0A2T2XEH6"/>
<reference evidence="1 2" key="1">
    <citation type="journal article" date="2014" name="BMC Genomics">
        <title>Comparison of environmental and isolate Sulfobacillus genomes reveals diverse carbon, sulfur, nitrogen, and hydrogen metabolisms.</title>
        <authorList>
            <person name="Justice N.B."/>
            <person name="Norman A."/>
            <person name="Brown C.T."/>
            <person name="Singh A."/>
            <person name="Thomas B.C."/>
            <person name="Banfield J.F."/>
        </authorList>
    </citation>
    <scope>NUCLEOTIDE SEQUENCE [LARGE SCALE GENOMIC DNA]</scope>
    <source>
        <strain evidence="1">AMDSBA4</strain>
    </source>
</reference>
<sequence length="93" mass="10842">MATKYDAAFKAQAVQLVTALTKPIEEVARGVADTTFHQWLRNVRQHPDRPFVGSGTRRPEDQEVHDLPRRIRNWEEQNAMLKKAMRVFANDRK</sequence>
<evidence type="ECO:0000313" key="2">
    <source>
        <dbReference type="Proteomes" id="UP000242972"/>
    </source>
</evidence>
<dbReference type="SUPFAM" id="SSF46689">
    <property type="entry name" value="Homeodomain-like"/>
    <property type="match status" value="1"/>
</dbReference>
<protein>
    <recommendedName>
        <fullName evidence="3">Transposase</fullName>
    </recommendedName>
</protein>
<evidence type="ECO:0000313" key="1">
    <source>
        <dbReference type="EMBL" id="PSR32877.1"/>
    </source>
</evidence>
<accession>A0A2T2XEH6</accession>
<organism evidence="1 2">
    <name type="scientific">Sulfobacillus benefaciens</name>
    <dbReference type="NCBI Taxonomy" id="453960"/>
    <lineage>
        <taxon>Bacteria</taxon>
        <taxon>Bacillati</taxon>
        <taxon>Bacillota</taxon>
        <taxon>Clostridia</taxon>
        <taxon>Eubacteriales</taxon>
        <taxon>Clostridiales Family XVII. Incertae Sedis</taxon>
        <taxon>Sulfobacillus</taxon>
    </lineage>
</organism>
<dbReference type="EMBL" id="PXYW01000030">
    <property type="protein sequence ID" value="PSR32877.1"/>
    <property type="molecule type" value="Genomic_DNA"/>
</dbReference>
<comment type="caution">
    <text evidence="1">The sequence shown here is derived from an EMBL/GenBank/DDBJ whole genome shotgun (WGS) entry which is preliminary data.</text>
</comment>
<gene>
    <name evidence="1" type="ORF">C7B46_12385</name>
</gene>
<evidence type="ECO:0008006" key="3">
    <source>
        <dbReference type="Google" id="ProtNLM"/>
    </source>
</evidence>